<sequence length="34" mass="4239">MTYSFRINFRALCYARCRNAMIYNVFSYYLRLSM</sequence>
<proteinExistence type="predicted"/>
<reference evidence="1" key="1">
    <citation type="journal article" date="2021" name="Proc. Natl. Acad. Sci. U.S.A.">
        <title>A Catalog of Tens of Thousands of Viruses from Human Metagenomes Reveals Hidden Associations with Chronic Diseases.</title>
        <authorList>
            <person name="Tisza M.J."/>
            <person name="Buck C.B."/>
        </authorList>
    </citation>
    <scope>NUCLEOTIDE SEQUENCE</scope>
    <source>
        <strain evidence="1">Ct6zJ3</strain>
    </source>
</reference>
<accession>A0A8S5R8H8</accession>
<dbReference type="EMBL" id="BK015844">
    <property type="protein sequence ID" value="DAE27647.1"/>
    <property type="molecule type" value="Genomic_DNA"/>
</dbReference>
<name>A0A8S5R8H8_9VIRU</name>
<evidence type="ECO:0000313" key="1">
    <source>
        <dbReference type="EMBL" id="DAE27647.1"/>
    </source>
</evidence>
<protein>
    <submittedName>
        <fullName evidence="1">Uncharacterized protein</fullName>
    </submittedName>
</protein>
<organism evidence="1">
    <name type="scientific">virus sp. ct6zJ3</name>
    <dbReference type="NCBI Taxonomy" id="2826792"/>
    <lineage>
        <taxon>Viruses</taxon>
    </lineage>
</organism>